<keyword evidence="3 7" id="KW-0560">Oxidoreductase</keyword>
<comment type="caution">
    <text evidence="7">The sequence shown here is derived from an EMBL/GenBank/DDBJ whole genome shotgun (WGS) entry which is preliminary data.</text>
</comment>
<dbReference type="PANTHER" id="PTHR13847">
    <property type="entry name" value="SARCOSINE DEHYDROGENASE-RELATED"/>
    <property type="match status" value="1"/>
</dbReference>
<name>A0ABV5AA31_9BACL</name>
<evidence type="ECO:0000256" key="2">
    <source>
        <dbReference type="ARBA" id="ARBA00022977"/>
    </source>
</evidence>
<dbReference type="GO" id="GO:0043799">
    <property type="term" value="F:glycine oxidase activity"/>
    <property type="evidence" value="ECO:0007669"/>
    <property type="project" value="UniProtKB-EC"/>
</dbReference>
<evidence type="ECO:0000259" key="6">
    <source>
        <dbReference type="Pfam" id="PF01266"/>
    </source>
</evidence>
<dbReference type="InterPro" id="IPR036188">
    <property type="entry name" value="FAD/NAD-bd_sf"/>
</dbReference>
<dbReference type="Pfam" id="PF01266">
    <property type="entry name" value="DAO"/>
    <property type="match status" value="1"/>
</dbReference>
<dbReference type="Gene3D" id="3.30.9.10">
    <property type="entry name" value="D-Amino Acid Oxidase, subunit A, domain 2"/>
    <property type="match status" value="1"/>
</dbReference>
<comment type="catalytic activity">
    <reaction evidence="4">
        <text>glycine + O2 + H2O = glyoxylate + H2O2 + NH4(+)</text>
        <dbReference type="Rhea" id="RHEA:11532"/>
        <dbReference type="ChEBI" id="CHEBI:15377"/>
        <dbReference type="ChEBI" id="CHEBI:15379"/>
        <dbReference type="ChEBI" id="CHEBI:16240"/>
        <dbReference type="ChEBI" id="CHEBI:28938"/>
        <dbReference type="ChEBI" id="CHEBI:36655"/>
        <dbReference type="ChEBI" id="CHEBI:57305"/>
        <dbReference type="EC" id="1.4.3.19"/>
    </reaction>
</comment>
<dbReference type="InterPro" id="IPR006076">
    <property type="entry name" value="FAD-dep_OxRdtase"/>
</dbReference>
<evidence type="ECO:0000313" key="7">
    <source>
        <dbReference type="EMBL" id="MFB5189125.1"/>
    </source>
</evidence>
<dbReference type="InterPro" id="IPR012727">
    <property type="entry name" value="Gly_oxidase_ThiO"/>
</dbReference>
<feature type="domain" description="FAD dependent oxidoreductase" evidence="6">
    <location>
        <begin position="7"/>
        <end position="348"/>
    </location>
</feature>
<dbReference type="NCBIfam" id="TIGR02352">
    <property type="entry name" value="thiamin_ThiO"/>
    <property type="match status" value="1"/>
</dbReference>
<dbReference type="PANTHER" id="PTHR13847:SF289">
    <property type="entry name" value="GLYCINE OXIDASE"/>
    <property type="match status" value="1"/>
</dbReference>
<dbReference type="EMBL" id="JBDXSU010000002">
    <property type="protein sequence ID" value="MFB5189125.1"/>
    <property type="molecule type" value="Genomic_DNA"/>
</dbReference>
<evidence type="ECO:0000313" key="8">
    <source>
        <dbReference type="Proteomes" id="UP001579974"/>
    </source>
</evidence>
<keyword evidence="8" id="KW-1185">Reference proteome</keyword>
<dbReference type="SUPFAM" id="SSF54373">
    <property type="entry name" value="FAD-linked reductases, C-terminal domain"/>
    <property type="match status" value="1"/>
</dbReference>
<reference evidence="7 8" key="1">
    <citation type="journal article" date="2024" name="Int. J. Mol. Sci.">
        <title>Exploration of Alicyclobacillus spp. Genome in Search of Antibiotic Resistance.</title>
        <authorList>
            <person name="Bucka-Kolendo J."/>
            <person name="Kiousi D.E."/>
            <person name="Dekowska A."/>
            <person name="Mikolajczuk-Szczyrba A."/>
            <person name="Karadedos D.M."/>
            <person name="Michael P."/>
            <person name="Galanis A."/>
            <person name="Sokolowska B."/>
        </authorList>
    </citation>
    <scope>NUCLEOTIDE SEQUENCE [LARGE SCALE GENOMIC DNA]</scope>
    <source>
        <strain evidence="7 8">KKP 3000</strain>
    </source>
</reference>
<proteinExistence type="predicted"/>
<dbReference type="Gene3D" id="3.50.50.60">
    <property type="entry name" value="FAD/NAD(P)-binding domain"/>
    <property type="match status" value="1"/>
</dbReference>
<comment type="pathway">
    <text evidence="1">Cofactor biosynthesis; thiamine diphosphate biosynthesis.</text>
</comment>
<dbReference type="EC" id="1.4.3.19" evidence="5"/>
<dbReference type="SUPFAM" id="SSF51905">
    <property type="entry name" value="FAD/NAD(P)-binding domain"/>
    <property type="match status" value="1"/>
</dbReference>
<accession>A0ABV5AA31</accession>
<organism evidence="7 8">
    <name type="scientific">Alicyclobacillus fastidiosus</name>
    <dbReference type="NCBI Taxonomy" id="392011"/>
    <lineage>
        <taxon>Bacteria</taxon>
        <taxon>Bacillati</taxon>
        <taxon>Bacillota</taxon>
        <taxon>Bacilli</taxon>
        <taxon>Bacillales</taxon>
        <taxon>Alicyclobacillaceae</taxon>
        <taxon>Alicyclobacillus</taxon>
    </lineage>
</organism>
<evidence type="ECO:0000256" key="5">
    <source>
        <dbReference type="ARBA" id="ARBA00050018"/>
    </source>
</evidence>
<keyword evidence="2" id="KW-0784">Thiamine biosynthesis</keyword>
<sequence>MSTRSTAVIIGGGIIGASIAWALTKRGIDCTVLDKGAFCAEASTASAGMLCPQAEMLDNVQHLQVFAKSQAMHRPWTEELEQQSQIPVQYIQEGMYRVVFTEAEERTARAALAHAPATVEWLSAAEVLGDEPDISHDIRGAISFPLDGQLHPVYLAKSFKAALIRVGCKLVEWTPVLGLLVNGGRVYGARTAAGEFHADYTVIASGAWSSQFLAPFDFSLPIFPVKGQMLAVRHPGLSLRHTVQGPGGMIIPRSDGTFTIGVTHEETGYDKRATVEGLVQSYQSVSRFIPKVSEATFAKTWAGLRPGTPDGLPFIGPIAGIEGLLVAAGHYTVGILLAPITGEVIAQMITQEPLCVDVDAFRPDRFHDATAYH</sequence>
<dbReference type="Proteomes" id="UP001579974">
    <property type="component" value="Unassembled WGS sequence"/>
</dbReference>
<protein>
    <recommendedName>
        <fullName evidence="5">glycine oxidase</fullName>
        <ecNumber evidence="5">1.4.3.19</ecNumber>
    </recommendedName>
</protein>
<evidence type="ECO:0000256" key="3">
    <source>
        <dbReference type="ARBA" id="ARBA00023002"/>
    </source>
</evidence>
<dbReference type="RefSeq" id="WP_275472730.1">
    <property type="nucleotide sequence ID" value="NZ_CP162940.1"/>
</dbReference>
<gene>
    <name evidence="7" type="primary">thiO</name>
    <name evidence="7" type="ORF">KKP3000_002124</name>
</gene>
<evidence type="ECO:0000256" key="1">
    <source>
        <dbReference type="ARBA" id="ARBA00004948"/>
    </source>
</evidence>
<evidence type="ECO:0000256" key="4">
    <source>
        <dbReference type="ARBA" id="ARBA00049872"/>
    </source>
</evidence>